<organism evidence="1 2">
    <name type="scientific">Massilia agrisoli</name>
    <dbReference type="NCBI Taxonomy" id="2892444"/>
    <lineage>
        <taxon>Bacteria</taxon>
        <taxon>Pseudomonadati</taxon>
        <taxon>Pseudomonadota</taxon>
        <taxon>Betaproteobacteria</taxon>
        <taxon>Burkholderiales</taxon>
        <taxon>Oxalobacteraceae</taxon>
        <taxon>Telluria group</taxon>
        <taxon>Massilia</taxon>
    </lineage>
</organism>
<comment type="caution">
    <text evidence="1">The sequence shown here is derived from an EMBL/GenBank/DDBJ whole genome shotgun (WGS) entry which is preliminary data.</text>
</comment>
<gene>
    <name evidence="1" type="ORF">LMJ30_21115</name>
</gene>
<reference evidence="1 2" key="1">
    <citation type="submission" date="2021-11" db="EMBL/GenBank/DDBJ databases">
        <authorList>
            <person name="Huq M.A."/>
        </authorList>
    </citation>
    <scope>NUCLEOTIDE SEQUENCE [LARGE SCALE GENOMIC DNA]</scope>
    <source>
        <strain evidence="1 2">MAHUQ-52</strain>
    </source>
</reference>
<keyword evidence="2" id="KW-1185">Reference proteome</keyword>
<evidence type="ECO:0000313" key="2">
    <source>
        <dbReference type="Proteomes" id="UP001198701"/>
    </source>
</evidence>
<evidence type="ECO:0000313" key="1">
    <source>
        <dbReference type="EMBL" id="MCC6073437.1"/>
    </source>
</evidence>
<accession>A0ABS8J066</accession>
<dbReference type="Proteomes" id="UP001198701">
    <property type="component" value="Unassembled WGS sequence"/>
</dbReference>
<dbReference type="EMBL" id="JAJHPV010000022">
    <property type="protein sequence ID" value="MCC6073437.1"/>
    <property type="molecule type" value="Genomic_DNA"/>
</dbReference>
<dbReference type="RefSeq" id="WP_229434558.1">
    <property type="nucleotide sequence ID" value="NZ_JAJHPV010000022.1"/>
</dbReference>
<proteinExistence type="predicted"/>
<name>A0ABS8J066_9BURK</name>
<protein>
    <submittedName>
        <fullName evidence="1">Uncharacterized protein</fullName>
    </submittedName>
</protein>
<sequence>MTNLASRLYSDYFMPSRLPGYERFIVAARDMGYAQTSVREYFDAISNGEVQDGRKVVVHRHDIDTDLRTARKLFEVEKKYKIKSTFYFRLSTLDFKLMREIEEYGSEASYHYEELATFAKKHRIRDPAGIHARMPEIRDTFTRNFCSIEQRLGTKMTTVASHGDFANRRLKLNNTELLKDQQLREHCGIRCEAYDPALLQSFNFYVADRPHPKYYHPSSPDEALGQYRRICFLSHPRQFETNWIENTKDNLFRFYEGARW</sequence>